<keyword evidence="1" id="KW-0472">Membrane</keyword>
<organism evidence="2 3">
    <name type="scientific">Algoriphagus halophytocola</name>
    <dbReference type="NCBI Taxonomy" id="2991499"/>
    <lineage>
        <taxon>Bacteria</taxon>
        <taxon>Pseudomonadati</taxon>
        <taxon>Bacteroidota</taxon>
        <taxon>Cytophagia</taxon>
        <taxon>Cytophagales</taxon>
        <taxon>Cyclobacteriaceae</taxon>
        <taxon>Algoriphagus</taxon>
    </lineage>
</organism>
<keyword evidence="1" id="KW-0812">Transmembrane</keyword>
<gene>
    <name evidence="2" type="ORF">OM944_05485</name>
</gene>
<feature type="transmembrane region" description="Helical" evidence="1">
    <location>
        <begin position="170"/>
        <end position="194"/>
    </location>
</feature>
<feature type="transmembrane region" description="Helical" evidence="1">
    <location>
        <begin position="206"/>
        <end position="227"/>
    </location>
</feature>
<feature type="transmembrane region" description="Helical" evidence="1">
    <location>
        <begin position="100"/>
        <end position="121"/>
    </location>
</feature>
<evidence type="ECO:0000313" key="3">
    <source>
        <dbReference type="Proteomes" id="UP001163156"/>
    </source>
</evidence>
<keyword evidence="1" id="KW-1133">Transmembrane helix</keyword>
<dbReference type="Proteomes" id="UP001163156">
    <property type="component" value="Chromosome"/>
</dbReference>
<evidence type="ECO:0000256" key="1">
    <source>
        <dbReference type="SAM" id="Phobius"/>
    </source>
</evidence>
<feature type="transmembrane region" description="Helical" evidence="1">
    <location>
        <begin position="137"/>
        <end position="158"/>
    </location>
</feature>
<feature type="transmembrane region" description="Helical" evidence="1">
    <location>
        <begin position="317"/>
        <end position="340"/>
    </location>
</feature>
<protein>
    <recommendedName>
        <fullName evidence="4">Glycosyltransferase RgtA/B/C/D-like domain-containing protein</fullName>
    </recommendedName>
</protein>
<evidence type="ECO:0008006" key="4">
    <source>
        <dbReference type="Google" id="ProtNLM"/>
    </source>
</evidence>
<reference evidence="2" key="1">
    <citation type="submission" date="2022-10" db="EMBL/GenBank/DDBJ databases">
        <title>Algoriphagus sp. a novel bacteria isolate from halophytes salicornia europaea.</title>
        <authorList>
            <person name="Peng Y."/>
            <person name="Jiang L."/>
            <person name="Lee J."/>
        </authorList>
    </citation>
    <scope>NUCLEOTIDE SEQUENCE</scope>
    <source>
        <strain evidence="2">TR-M5</strain>
    </source>
</reference>
<feature type="transmembrane region" description="Helical" evidence="1">
    <location>
        <begin position="352"/>
        <end position="370"/>
    </location>
</feature>
<feature type="transmembrane region" description="Helical" evidence="1">
    <location>
        <begin position="73"/>
        <end position="94"/>
    </location>
</feature>
<sequence>MHWVAILIMLIGAQLLRLFYGMQARGDIFSDFLAHIDLHRFYLEHGQIIFPPLYYLSLEGLSRLLTHSNSYPYAAGIILIAFTLFKYGLSYKFIRHGQNIHPYLAALLALLLMLFFPYYLFSLEGKYLYMGKFTPQLWHNCTLTFVWPFCFLLFWVSLKWLTSESTKSLSLMLLFAVLVALAKPSFLFAFIPVLPVMTWVKARNKTLISLFFSSLMLLLVWGLKVLIYSNPLDAIANSEQQGNEVVISPLATYWLYAESPILEFLASFAFPIAAFALYGKILIQHTSVQFSLVLSIAALLVYFMFAEKGFRFEHANFYWQIPICLSLLYLCIVKELCLIFQAQKNLILNWKFQSLCILFLAHVGSGVYYLNHYLNTKSYL</sequence>
<feature type="transmembrane region" description="Helical" evidence="1">
    <location>
        <begin position="261"/>
        <end position="279"/>
    </location>
</feature>
<name>A0ABY6MKA3_9BACT</name>
<feature type="transmembrane region" description="Helical" evidence="1">
    <location>
        <begin position="286"/>
        <end position="305"/>
    </location>
</feature>
<dbReference type="EMBL" id="CP110226">
    <property type="protein sequence ID" value="UZD23944.1"/>
    <property type="molecule type" value="Genomic_DNA"/>
</dbReference>
<proteinExistence type="predicted"/>
<accession>A0ABY6MKA3</accession>
<dbReference type="RefSeq" id="WP_264810655.1">
    <property type="nucleotide sequence ID" value="NZ_CP110226.1"/>
</dbReference>
<evidence type="ECO:0000313" key="2">
    <source>
        <dbReference type="EMBL" id="UZD23944.1"/>
    </source>
</evidence>
<keyword evidence="3" id="KW-1185">Reference proteome</keyword>